<comment type="caution">
    <text evidence="1">The sequence shown here is derived from an EMBL/GenBank/DDBJ whole genome shotgun (WGS) entry which is preliminary data.</text>
</comment>
<evidence type="ECO:0000313" key="2">
    <source>
        <dbReference type="Proteomes" id="UP000606786"/>
    </source>
</evidence>
<organism evidence="1 2">
    <name type="scientific">Ceratitis capitata</name>
    <name type="common">Mediterranean fruit fly</name>
    <name type="synonym">Tephritis capitata</name>
    <dbReference type="NCBI Taxonomy" id="7213"/>
    <lineage>
        <taxon>Eukaryota</taxon>
        <taxon>Metazoa</taxon>
        <taxon>Ecdysozoa</taxon>
        <taxon>Arthropoda</taxon>
        <taxon>Hexapoda</taxon>
        <taxon>Insecta</taxon>
        <taxon>Pterygota</taxon>
        <taxon>Neoptera</taxon>
        <taxon>Endopterygota</taxon>
        <taxon>Diptera</taxon>
        <taxon>Brachycera</taxon>
        <taxon>Muscomorpha</taxon>
        <taxon>Tephritoidea</taxon>
        <taxon>Tephritidae</taxon>
        <taxon>Ceratitis</taxon>
        <taxon>Ceratitis</taxon>
    </lineage>
</organism>
<keyword evidence="2" id="KW-1185">Reference proteome</keyword>
<evidence type="ECO:0000313" key="1">
    <source>
        <dbReference type="EMBL" id="CAD6996307.1"/>
    </source>
</evidence>
<dbReference type="EMBL" id="CAJHJT010000001">
    <property type="protein sequence ID" value="CAD6996307.1"/>
    <property type="molecule type" value="Genomic_DNA"/>
</dbReference>
<accession>A0A811UEH8</accession>
<proteinExistence type="predicted"/>
<dbReference type="Proteomes" id="UP000606786">
    <property type="component" value="Unassembled WGS sequence"/>
</dbReference>
<reference evidence="1" key="1">
    <citation type="submission" date="2020-11" db="EMBL/GenBank/DDBJ databases">
        <authorList>
            <person name="Whitehead M."/>
        </authorList>
    </citation>
    <scope>NUCLEOTIDE SEQUENCE</scope>
    <source>
        <strain evidence="1">EGII</strain>
    </source>
</reference>
<sequence length="134" mass="14869">MEVICLLHTSVTHTHLTVIARFYRTPIDTQKTARQQRHKHTYTHACKPAAENQKSLCDTKKSLFKKFHFTDWFSGQMLANLPLCIGISSKISSVDLTFLAATSLFGPLTTTFITALTSPSGQLTNGNIGQLDNT</sequence>
<protein>
    <submittedName>
        <fullName evidence="1">(Mediterranean fruit fly) hypothetical protein</fullName>
    </submittedName>
</protein>
<dbReference type="AlphaFoldDB" id="A0A811UEH8"/>
<gene>
    <name evidence="1" type="ORF">CCAP1982_LOCUS4986</name>
</gene>
<name>A0A811UEH8_CERCA</name>